<reference evidence="1 2" key="1">
    <citation type="submission" date="2008-07" db="EMBL/GenBank/DDBJ databases">
        <authorList>
            <person name="Tandeau de Marsac N."/>
            <person name="Ferriera S."/>
            <person name="Johnson J."/>
            <person name="Kravitz S."/>
            <person name="Beeson K."/>
            <person name="Sutton G."/>
            <person name="Rogers Y.-H."/>
            <person name="Friedman R."/>
            <person name="Frazier M."/>
            <person name="Venter J.C."/>
        </authorList>
    </citation>
    <scope>NUCLEOTIDE SEQUENCE [LARGE SCALE GENOMIC DNA]</scope>
    <source>
        <strain evidence="1 2">PCC 7420</strain>
    </source>
</reference>
<proteinExistence type="predicted"/>
<protein>
    <submittedName>
        <fullName evidence="1">Uncharacterized protein</fullName>
    </submittedName>
</protein>
<evidence type="ECO:0000313" key="1">
    <source>
        <dbReference type="EMBL" id="EDX77770.1"/>
    </source>
</evidence>
<name>B4VK70_9CYAN</name>
<dbReference type="HOGENOM" id="CLU_2205552_0_0_3"/>
<organism evidence="1 2">
    <name type="scientific">Coleofasciculus chthonoplastes PCC 7420</name>
    <dbReference type="NCBI Taxonomy" id="118168"/>
    <lineage>
        <taxon>Bacteria</taxon>
        <taxon>Bacillati</taxon>
        <taxon>Cyanobacteriota</taxon>
        <taxon>Cyanophyceae</taxon>
        <taxon>Coleofasciculales</taxon>
        <taxon>Coleofasciculaceae</taxon>
        <taxon>Coleofasciculus</taxon>
    </lineage>
</organism>
<dbReference type="EMBL" id="DS989843">
    <property type="protein sequence ID" value="EDX77770.1"/>
    <property type="molecule type" value="Genomic_DNA"/>
</dbReference>
<evidence type="ECO:0000313" key="2">
    <source>
        <dbReference type="Proteomes" id="UP000003835"/>
    </source>
</evidence>
<accession>B4VK70</accession>
<gene>
    <name evidence="1" type="ORF">MC7420_3094</name>
</gene>
<dbReference type="Proteomes" id="UP000003835">
    <property type="component" value="Unassembled WGS sequence"/>
</dbReference>
<dbReference type="AlphaFoldDB" id="B4VK70"/>
<sequence>MKLTRFLIATTLVFAIGLWQQPEKAVADQKSLNSEQFSQFIRALTTYPDFFQEGREQFEREIQRLYQRQNAEHEMLLKINIDLEAERESLQQIQPSNFPSPSQNNHI</sequence>
<keyword evidence="2" id="KW-1185">Reference proteome</keyword>
<dbReference type="RefSeq" id="WP_006099031.1">
    <property type="nucleotide sequence ID" value="NZ_DS989843.1"/>
</dbReference>